<dbReference type="RefSeq" id="WP_377163942.1">
    <property type="nucleotide sequence ID" value="NZ_JBHSMQ010000001.1"/>
</dbReference>
<dbReference type="InterPro" id="IPR011447">
    <property type="entry name" value="DUF1552"/>
</dbReference>
<dbReference type="EMBL" id="JBHSMQ010000001">
    <property type="protein sequence ID" value="MFC5454156.1"/>
    <property type="molecule type" value="Genomic_DNA"/>
</dbReference>
<dbReference type="Pfam" id="PF07586">
    <property type="entry name" value="HXXSHH"/>
    <property type="match status" value="1"/>
</dbReference>
<name>A0ABW0KNN6_9BACT</name>
<reference evidence="2" key="1">
    <citation type="journal article" date="2019" name="Int. J. Syst. Evol. Microbiol.">
        <title>The Global Catalogue of Microorganisms (GCM) 10K type strain sequencing project: providing services to taxonomists for standard genome sequencing and annotation.</title>
        <authorList>
            <consortium name="The Broad Institute Genomics Platform"/>
            <consortium name="The Broad Institute Genome Sequencing Center for Infectious Disease"/>
            <person name="Wu L."/>
            <person name="Ma J."/>
        </authorList>
    </citation>
    <scope>NUCLEOTIDE SEQUENCE [LARGE SCALE GENOMIC DNA]</scope>
    <source>
        <strain evidence="2">CGMCC 4.1469</strain>
    </source>
</reference>
<gene>
    <name evidence="1" type="ORF">ACFQDI_04735</name>
</gene>
<comment type="caution">
    <text evidence="1">The sequence shown here is derived from an EMBL/GenBank/DDBJ whole genome shotgun (WGS) entry which is preliminary data.</text>
</comment>
<sequence length="426" mass="46790">MITRPALSRRAFLQGSGVSLTLPFLEAMMPRLSSAAAATPPKRMVFACASLGIYGPSLFPKETGRGYTLTPYLETLKDHREEFTVLSGVCHPDQAGADGHTSEMTWLTSARGPGLGGFRNTVSIDQFVAEKIGHETRYPSLALSTAGQGSQSYTRSGVMVQAQSKPSQVFAKLFLDGTPGEIQNQMRKLKEGRSIMDTVMAEAKRFEKRVGAADREKLDEYYTSVREMEERMLKSEAWVQKPKPKVDAKPPTDVENEADLIARMRLLFDLIPLALQTDSTRAITVLVQGRGDVPLINGVTMAHHNLSHHGQDPLKIEQLQRIERAEFEAFNGLLTSLKAKKESNGTLLDNTMVLFGSNLGNANSHDWHNLPLVFAGGGFKHGQHLAFDAKNNQPMCNLFVQMLQRMGIETDEFGSSSGTSLPGLVV</sequence>
<keyword evidence="2" id="KW-1185">Reference proteome</keyword>
<organism evidence="1 2">
    <name type="scientific">Prosthecobacter fluviatilis</name>
    <dbReference type="NCBI Taxonomy" id="445931"/>
    <lineage>
        <taxon>Bacteria</taxon>
        <taxon>Pseudomonadati</taxon>
        <taxon>Verrucomicrobiota</taxon>
        <taxon>Verrucomicrobiia</taxon>
        <taxon>Verrucomicrobiales</taxon>
        <taxon>Verrucomicrobiaceae</taxon>
        <taxon>Prosthecobacter</taxon>
    </lineage>
</organism>
<evidence type="ECO:0000313" key="2">
    <source>
        <dbReference type="Proteomes" id="UP001596052"/>
    </source>
</evidence>
<dbReference type="Proteomes" id="UP001596052">
    <property type="component" value="Unassembled WGS sequence"/>
</dbReference>
<accession>A0ABW0KNN6</accession>
<dbReference type="PROSITE" id="PS51318">
    <property type="entry name" value="TAT"/>
    <property type="match status" value="1"/>
</dbReference>
<dbReference type="InterPro" id="IPR006311">
    <property type="entry name" value="TAT_signal"/>
</dbReference>
<protein>
    <submittedName>
        <fullName evidence="1">DUF1552 domain-containing protein</fullName>
    </submittedName>
</protein>
<proteinExistence type="predicted"/>
<evidence type="ECO:0000313" key="1">
    <source>
        <dbReference type="EMBL" id="MFC5454156.1"/>
    </source>
</evidence>